<dbReference type="Proteomes" id="UP001240236">
    <property type="component" value="Unassembled WGS sequence"/>
</dbReference>
<name>A0AAE3VWF6_9ACTN</name>
<organism evidence="2 3">
    <name type="scientific">Catenuloplanes indicus</name>
    <dbReference type="NCBI Taxonomy" id="137267"/>
    <lineage>
        <taxon>Bacteria</taxon>
        <taxon>Bacillati</taxon>
        <taxon>Actinomycetota</taxon>
        <taxon>Actinomycetes</taxon>
        <taxon>Micromonosporales</taxon>
        <taxon>Micromonosporaceae</taxon>
        <taxon>Catenuloplanes</taxon>
    </lineage>
</organism>
<feature type="region of interest" description="Disordered" evidence="1">
    <location>
        <begin position="1"/>
        <end position="33"/>
    </location>
</feature>
<sequence length="413" mass="43662">MIGQEESLREDETLADAELTAPDGRGDGGPRPVVRCGRPLLYPVPAGELPVPLRRRARSTGAAYLGALFAFDLGDLPAGHRYAAARLTVDLGDSPVIAVAVHADGGQFGLGDDDTAPLAGRTRAATADRPGLLPRLGTRTGRPRAHTSGVHSARFGWGYTDRRTAPILPRGYGCHALLEIPPDVTSLHGTLSVQADVKGLVLRRMSTREAVPFTAPVPRTPPGPHHASVRLCMAADVAGYSTRRTGETARIQHDLVRLLAAARTTAGIGEDQVAPQPQGDGQFTVLPSGIDEADVIPRLVRGVAAELAARNAAAPAVERIRLRMALHRGLVREADNGWVGRAAIAVHRILDAPPLRAALADHPDADFALGVPDALFLDAVADGAGPPDPAAFRRITVDLPTKGFQEQAWIYVQ</sequence>
<dbReference type="AlphaFoldDB" id="A0AAE3VWF6"/>
<dbReference type="RefSeq" id="WP_307236879.1">
    <property type="nucleotide sequence ID" value="NZ_JAUSUZ010000001.1"/>
</dbReference>
<feature type="region of interest" description="Disordered" evidence="1">
    <location>
        <begin position="131"/>
        <end position="150"/>
    </location>
</feature>
<evidence type="ECO:0000313" key="3">
    <source>
        <dbReference type="Proteomes" id="UP001240236"/>
    </source>
</evidence>
<accession>A0AAE3VWF6</accession>
<evidence type="ECO:0000313" key="2">
    <source>
        <dbReference type="EMBL" id="MDQ0364940.1"/>
    </source>
</evidence>
<feature type="compositionally biased region" description="Basic and acidic residues" evidence="1">
    <location>
        <begin position="1"/>
        <end position="12"/>
    </location>
</feature>
<proteinExistence type="predicted"/>
<keyword evidence="3" id="KW-1185">Reference proteome</keyword>
<reference evidence="2 3" key="1">
    <citation type="submission" date="2023-07" db="EMBL/GenBank/DDBJ databases">
        <title>Sequencing the genomes of 1000 actinobacteria strains.</title>
        <authorList>
            <person name="Klenk H.-P."/>
        </authorList>
    </citation>
    <scope>NUCLEOTIDE SEQUENCE [LARGE SCALE GENOMIC DNA]</scope>
    <source>
        <strain evidence="2 3">DSM 44709</strain>
    </source>
</reference>
<evidence type="ECO:0000256" key="1">
    <source>
        <dbReference type="SAM" id="MobiDB-lite"/>
    </source>
</evidence>
<comment type="caution">
    <text evidence="2">The sequence shown here is derived from an EMBL/GenBank/DDBJ whole genome shotgun (WGS) entry which is preliminary data.</text>
</comment>
<gene>
    <name evidence="2" type="ORF">J2S42_001609</name>
</gene>
<dbReference type="EMBL" id="JAUSUZ010000001">
    <property type="protein sequence ID" value="MDQ0364940.1"/>
    <property type="molecule type" value="Genomic_DNA"/>
</dbReference>
<protein>
    <submittedName>
        <fullName evidence="2">Uncharacterized protein</fullName>
    </submittedName>
</protein>